<name>A0ACB8ZE61_9ASTR</name>
<dbReference type="EMBL" id="CM042043">
    <property type="protein sequence ID" value="KAI3695974.1"/>
    <property type="molecule type" value="Genomic_DNA"/>
</dbReference>
<comment type="caution">
    <text evidence="1">The sequence shown here is derived from an EMBL/GenBank/DDBJ whole genome shotgun (WGS) entry which is preliminary data.</text>
</comment>
<accession>A0ACB8ZE61</accession>
<keyword evidence="2" id="KW-1185">Reference proteome</keyword>
<evidence type="ECO:0000313" key="2">
    <source>
        <dbReference type="Proteomes" id="UP001056120"/>
    </source>
</evidence>
<dbReference type="Proteomes" id="UP001056120">
    <property type="component" value="Linkage Group LG26"/>
</dbReference>
<sequence length="1088" mass="123160">MQKMGIARQGIGVCFNHESLRNLRRREKQRSRVHRGAIQQCQETQLSTAVNIIAGSHVWVEDTAQAWVEGQVTKIKGKDAEIQTADGKTTYTGNILIAINPFQKLPHLYDTHMMQQYKGALIADTSYRAMINEGKSNSILVSGESGAGKTETTKMLMRFLAYLGGRKATEGRTVEQQVLEEIEKYKLGSPQSFHYLNQSKCFELVGVNDGSEYLATRRAMDIVGISKKEQEAIFRVTAAILHLGNIAFAKGKEVDSSVLKDDKAKFHLKMTAELLMCDPVGLQDALCKRVMITREEVIKRSLDPLSASFSRDETVMFEFQHVFKVEQEEYKKEAINWSYIEFVDNQDVLDLLEKHVPEVNARDILGQALSNIQKSETLCKAQVVTHRFHNRSLCWRAGLFPPVAEESSKSSKFSSIGSRFKLQLQQLMETLNATEPHYVRCVKPNNQLKPAIFENLNIMQQLRCGGVLEAIRISCAGYPTRRAFFEFINRFGILAPEALAGSTFDEKTVCAKILEKMGLSGFQIGKTKVFLRAGQMAELDARRAEVLGGAATTIQRRIRTHIAHQQATALHKASIFLESFCRGSLACKKFEELKRIAAAIKIAKHVRKWRAWVAYTRLRVSALVVQTWLRAIEARRRFRHRKETKAAIKIQKAQETGALKEAKDKLEKQLEELTWRLQLEKRLRTDLEEAKAQDTIKFQNTPEAMQKKLDEANAMAVKEREAAQKAIDEAPAVVEEKEIVIEDTEKIESLNEQVDDLEAKWHLEKKRADELEECCEERRKKLDETEKKVVQLQESMSRLEEKLNNLESENKVFRQQAVSMAPNKFLSGRSRSIMQMTHSGTLIGDRKSSLDPNCPSVGQRGDLAEIDDKPQSSLNSLHGTPHGVDLSFATGSLSNGIEGFSKVEAKYPALLFKQQLTAYVEKIYGMIRDNLKKEISPLLGILLLRRECCSFSNGEYVKAGLAELEHWCYNATDEYAGSAWDELKHIRQAIAFLILSMQQLYRISTMYWDDKYGTQSVSADVISSMRVSMTEENNVASNSFLLDDDSSIPFSLDDISKSMDQIQISAIKPPPLIRENSGFSFLLPRIEN</sequence>
<reference evidence="2" key="1">
    <citation type="journal article" date="2022" name="Mol. Ecol. Resour.">
        <title>The genomes of chicory, endive, great burdock and yacon provide insights into Asteraceae palaeo-polyploidization history and plant inulin production.</title>
        <authorList>
            <person name="Fan W."/>
            <person name="Wang S."/>
            <person name="Wang H."/>
            <person name="Wang A."/>
            <person name="Jiang F."/>
            <person name="Liu H."/>
            <person name="Zhao H."/>
            <person name="Xu D."/>
            <person name="Zhang Y."/>
        </authorList>
    </citation>
    <scope>NUCLEOTIDE SEQUENCE [LARGE SCALE GENOMIC DNA]</scope>
    <source>
        <strain evidence="2">cv. Yunnan</strain>
    </source>
</reference>
<reference evidence="1 2" key="2">
    <citation type="journal article" date="2022" name="Mol. Ecol. Resour.">
        <title>The genomes of chicory, endive, great burdock and yacon provide insights into Asteraceae paleo-polyploidization history and plant inulin production.</title>
        <authorList>
            <person name="Fan W."/>
            <person name="Wang S."/>
            <person name="Wang H."/>
            <person name="Wang A."/>
            <person name="Jiang F."/>
            <person name="Liu H."/>
            <person name="Zhao H."/>
            <person name="Xu D."/>
            <person name="Zhang Y."/>
        </authorList>
    </citation>
    <scope>NUCLEOTIDE SEQUENCE [LARGE SCALE GENOMIC DNA]</scope>
    <source>
        <strain evidence="2">cv. Yunnan</strain>
        <tissue evidence="1">Leaves</tissue>
    </source>
</reference>
<proteinExistence type="predicted"/>
<evidence type="ECO:0000313" key="1">
    <source>
        <dbReference type="EMBL" id="KAI3695974.1"/>
    </source>
</evidence>
<gene>
    <name evidence="1" type="ORF">L1987_78980</name>
</gene>
<organism evidence="1 2">
    <name type="scientific">Smallanthus sonchifolius</name>
    <dbReference type="NCBI Taxonomy" id="185202"/>
    <lineage>
        <taxon>Eukaryota</taxon>
        <taxon>Viridiplantae</taxon>
        <taxon>Streptophyta</taxon>
        <taxon>Embryophyta</taxon>
        <taxon>Tracheophyta</taxon>
        <taxon>Spermatophyta</taxon>
        <taxon>Magnoliopsida</taxon>
        <taxon>eudicotyledons</taxon>
        <taxon>Gunneridae</taxon>
        <taxon>Pentapetalae</taxon>
        <taxon>asterids</taxon>
        <taxon>campanulids</taxon>
        <taxon>Asterales</taxon>
        <taxon>Asteraceae</taxon>
        <taxon>Asteroideae</taxon>
        <taxon>Heliantheae alliance</taxon>
        <taxon>Millerieae</taxon>
        <taxon>Smallanthus</taxon>
    </lineage>
</organism>
<protein>
    <submittedName>
        <fullName evidence="1">Uncharacterized protein</fullName>
    </submittedName>
</protein>